<proteinExistence type="predicted"/>
<gene>
    <name evidence="2" type="ORF">SAMN04487944_12237</name>
</gene>
<dbReference type="InterPro" id="IPR011256">
    <property type="entry name" value="Reg_factor_effector_dom_sf"/>
</dbReference>
<dbReference type="Gene3D" id="3.20.80.10">
    <property type="entry name" value="Regulatory factor, effector binding domain"/>
    <property type="match status" value="1"/>
</dbReference>
<dbReference type="InterPro" id="IPR053182">
    <property type="entry name" value="YobU-like_regulator"/>
</dbReference>
<reference evidence="2 3" key="1">
    <citation type="submission" date="2016-10" db="EMBL/GenBank/DDBJ databases">
        <authorList>
            <person name="de Groot N.N."/>
        </authorList>
    </citation>
    <scope>NUCLEOTIDE SEQUENCE [LARGE SCALE GENOMIC DNA]</scope>
    <source>
        <strain evidence="2 3">CGMCC 1.7727</strain>
    </source>
</reference>
<evidence type="ECO:0000313" key="2">
    <source>
        <dbReference type="EMBL" id="SES18209.1"/>
    </source>
</evidence>
<dbReference type="STRING" id="531814.SAMN04487944_12237"/>
<sequence>MLNLSIINSTRTNNFNDKDIMQKITELWKEASPHLPENENTYGVYHEYESDYKGDYSLSIAKEDEIGSIEIPMNAKYKIFYVDTTDEQGVFHAWSNIWEQEEAGLIERAYTFDFEKYLPNGEIEIHIAIK</sequence>
<dbReference type="Pfam" id="PF14526">
    <property type="entry name" value="Cass2"/>
    <property type="match status" value="1"/>
</dbReference>
<keyword evidence="3" id="KW-1185">Reference proteome</keyword>
<dbReference type="InterPro" id="IPR029441">
    <property type="entry name" value="Cass2"/>
</dbReference>
<dbReference type="PANTHER" id="PTHR36444:SF2">
    <property type="entry name" value="TRANSCRIPTIONAL REGULATOR PROTEIN YOBU-RELATED"/>
    <property type="match status" value="1"/>
</dbReference>
<organism evidence="2 3">
    <name type="scientific">Gracilibacillus ureilyticus</name>
    <dbReference type="NCBI Taxonomy" id="531814"/>
    <lineage>
        <taxon>Bacteria</taxon>
        <taxon>Bacillati</taxon>
        <taxon>Bacillota</taxon>
        <taxon>Bacilli</taxon>
        <taxon>Bacillales</taxon>
        <taxon>Bacillaceae</taxon>
        <taxon>Gracilibacillus</taxon>
    </lineage>
</organism>
<dbReference type="PANTHER" id="PTHR36444">
    <property type="entry name" value="TRANSCRIPTIONAL REGULATOR PROTEIN YOBU-RELATED"/>
    <property type="match status" value="1"/>
</dbReference>
<dbReference type="GO" id="GO:0003677">
    <property type="term" value="F:DNA binding"/>
    <property type="evidence" value="ECO:0007669"/>
    <property type="project" value="UniProtKB-KW"/>
</dbReference>
<feature type="domain" description="Integron-associated effector binding protein" evidence="1">
    <location>
        <begin position="11"/>
        <end position="129"/>
    </location>
</feature>
<dbReference type="AlphaFoldDB" id="A0A1H9V9E8"/>
<dbReference type="SUPFAM" id="SSF55136">
    <property type="entry name" value="Probable bacterial effector-binding domain"/>
    <property type="match status" value="1"/>
</dbReference>
<keyword evidence="2" id="KW-0238">DNA-binding</keyword>
<evidence type="ECO:0000313" key="3">
    <source>
        <dbReference type="Proteomes" id="UP000199687"/>
    </source>
</evidence>
<dbReference type="Proteomes" id="UP000199687">
    <property type="component" value="Unassembled WGS sequence"/>
</dbReference>
<evidence type="ECO:0000259" key="1">
    <source>
        <dbReference type="Pfam" id="PF14526"/>
    </source>
</evidence>
<name>A0A1H9V9E8_9BACI</name>
<protein>
    <submittedName>
        <fullName evidence="2">Predicted transcriptional regulator YdeE, contains AraC-type DNA-binding domain</fullName>
    </submittedName>
</protein>
<accession>A0A1H9V9E8</accession>
<dbReference type="EMBL" id="FOGL01000022">
    <property type="protein sequence ID" value="SES18209.1"/>
    <property type="molecule type" value="Genomic_DNA"/>
</dbReference>